<keyword evidence="1" id="KW-0540">Nuclease</keyword>
<dbReference type="PANTHER" id="PTHR23044">
    <property type="entry name" value="3'-5' EXONUCLEASE ERI1-RELATED"/>
    <property type="match status" value="1"/>
</dbReference>
<dbReference type="InterPro" id="IPR036397">
    <property type="entry name" value="RNaseH_sf"/>
</dbReference>
<name>A0A1M5NNP3_9FIRM</name>
<keyword evidence="3" id="KW-0269">Exonuclease</keyword>
<dbReference type="InterPro" id="IPR013520">
    <property type="entry name" value="Ribonucl_H"/>
</dbReference>
<protein>
    <submittedName>
        <fullName evidence="5">DNA polymerase III, epsilon subunit</fullName>
    </submittedName>
</protein>
<dbReference type="OrthoDB" id="159416at2"/>
<gene>
    <name evidence="5" type="ORF">SAMN04488530_11124</name>
</gene>
<reference evidence="6" key="1">
    <citation type="submission" date="2016-11" db="EMBL/GenBank/DDBJ databases">
        <authorList>
            <person name="Varghese N."/>
            <person name="Submissions S."/>
        </authorList>
    </citation>
    <scope>NUCLEOTIDE SEQUENCE [LARGE SCALE GENOMIC DNA]</scope>
    <source>
        <strain evidence="6">DSM 2635</strain>
    </source>
</reference>
<dbReference type="Proteomes" id="UP000243255">
    <property type="component" value="Unassembled WGS sequence"/>
</dbReference>
<dbReference type="GO" id="GO:0003676">
    <property type="term" value="F:nucleic acid binding"/>
    <property type="evidence" value="ECO:0007669"/>
    <property type="project" value="InterPro"/>
</dbReference>
<dbReference type="PANTHER" id="PTHR23044:SF61">
    <property type="entry name" value="3'-5' EXORIBONUCLEASE 1-RELATED"/>
    <property type="match status" value="1"/>
</dbReference>
<dbReference type="Pfam" id="PF00929">
    <property type="entry name" value="RNase_T"/>
    <property type="match status" value="1"/>
</dbReference>
<dbReference type="GO" id="GO:0000175">
    <property type="term" value="F:3'-5'-RNA exonuclease activity"/>
    <property type="evidence" value="ECO:0007669"/>
    <property type="project" value="InterPro"/>
</dbReference>
<evidence type="ECO:0000259" key="4">
    <source>
        <dbReference type="SMART" id="SM00479"/>
    </source>
</evidence>
<sequence>MEYIIFDLEFNQGFDKTLNKTISNEKCPFEIIQIGAIKLDSHFHIIDTFNSYIKPTIYKAIHPFIGQMTGIKMSDIKDSKTFPYVYKEFKKFINSNDSILCVWGTGDLKELYRNINYHNLKTKNLPKLYINIQHHASVYFNNPSGKSVGLQNAISMLNLDEEKSYHNALNDAYYTAKVFMKIYNPSMVPSIYTYTPIVPKSIRRTEKKKVDYNKLFEEFKKILGRNLTKEEEMIIELSYKMGKTNQFLYDIPLKKDRLK</sequence>
<dbReference type="InterPro" id="IPR047201">
    <property type="entry name" value="ERI-1_3'hExo-like"/>
</dbReference>
<dbReference type="InterPro" id="IPR012337">
    <property type="entry name" value="RNaseH-like_sf"/>
</dbReference>
<dbReference type="EMBL" id="FQWX01000011">
    <property type="protein sequence ID" value="SHG91065.1"/>
    <property type="molecule type" value="Genomic_DNA"/>
</dbReference>
<dbReference type="AlphaFoldDB" id="A0A1M5NNP3"/>
<dbReference type="SUPFAM" id="SSF53098">
    <property type="entry name" value="Ribonuclease H-like"/>
    <property type="match status" value="1"/>
</dbReference>
<dbReference type="CDD" id="cd06133">
    <property type="entry name" value="ERI-1_3'hExo_like"/>
    <property type="match status" value="1"/>
</dbReference>
<dbReference type="Gene3D" id="3.30.420.10">
    <property type="entry name" value="Ribonuclease H-like superfamily/Ribonuclease H"/>
    <property type="match status" value="1"/>
</dbReference>
<dbReference type="RefSeq" id="WP_073125506.1">
    <property type="nucleotide sequence ID" value="NZ_BAABCH010000100.1"/>
</dbReference>
<dbReference type="InterPro" id="IPR051274">
    <property type="entry name" value="3-5_Exoribonuclease"/>
</dbReference>
<dbReference type="STRING" id="1121321.SAMN04488530_11124"/>
<proteinExistence type="predicted"/>
<evidence type="ECO:0000256" key="3">
    <source>
        <dbReference type="ARBA" id="ARBA00022839"/>
    </source>
</evidence>
<evidence type="ECO:0000313" key="5">
    <source>
        <dbReference type="EMBL" id="SHG91065.1"/>
    </source>
</evidence>
<organism evidence="5 6">
    <name type="scientific">Asaccharospora irregularis DSM 2635</name>
    <dbReference type="NCBI Taxonomy" id="1121321"/>
    <lineage>
        <taxon>Bacteria</taxon>
        <taxon>Bacillati</taxon>
        <taxon>Bacillota</taxon>
        <taxon>Clostridia</taxon>
        <taxon>Peptostreptococcales</taxon>
        <taxon>Peptostreptococcaceae</taxon>
        <taxon>Asaccharospora</taxon>
    </lineage>
</organism>
<evidence type="ECO:0000256" key="1">
    <source>
        <dbReference type="ARBA" id="ARBA00022722"/>
    </source>
</evidence>
<accession>A0A1M5NNP3</accession>
<dbReference type="SMART" id="SM00479">
    <property type="entry name" value="EXOIII"/>
    <property type="match status" value="1"/>
</dbReference>
<evidence type="ECO:0000313" key="6">
    <source>
        <dbReference type="Proteomes" id="UP000243255"/>
    </source>
</evidence>
<keyword evidence="6" id="KW-1185">Reference proteome</keyword>
<evidence type="ECO:0000256" key="2">
    <source>
        <dbReference type="ARBA" id="ARBA00022801"/>
    </source>
</evidence>
<feature type="domain" description="Exonuclease" evidence="4">
    <location>
        <begin position="2"/>
        <end position="188"/>
    </location>
</feature>
<keyword evidence="2" id="KW-0378">Hydrolase</keyword>